<dbReference type="EMBL" id="JARAOO010000006">
    <property type="protein sequence ID" value="KAJ7964530.1"/>
    <property type="molecule type" value="Genomic_DNA"/>
</dbReference>
<dbReference type="PANTHER" id="PTHR21596:SF82">
    <property type="entry name" value="FACTOR OF DNA METHYLATION 5-LIKE"/>
    <property type="match status" value="1"/>
</dbReference>
<organism evidence="2 3">
    <name type="scientific">Quillaja saponaria</name>
    <name type="common">Soap bark tree</name>
    <dbReference type="NCBI Taxonomy" id="32244"/>
    <lineage>
        <taxon>Eukaryota</taxon>
        <taxon>Viridiplantae</taxon>
        <taxon>Streptophyta</taxon>
        <taxon>Embryophyta</taxon>
        <taxon>Tracheophyta</taxon>
        <taxon>Spermatophyta</taxon>
        <taxon>Magnoliopsida</taxon>
        <taxon>eudicotyledons</taxon>
        <taxon>Gunneridae</taxon>
        <taxon>Pentapetalae</taxon>
        <taxon>rosids</taxon>
        <taxon>fabids</taxon>
        <taxon>Fabales</taxon>
        <taxon>Quillajaceae</taxon>
        <taxon>Quillaja</taxon>
    </lineage>
</organism>
<name>A0AAD7PRT9_QUISA</name>
<protein>
    <submittedName>
        <fullName evidence="2">Factor of DNA methylation 1-like</fullName>
    </submittedName>
</protein>
<dbReference type="Proteomes" id="UP001163823">
    <property type="component" value="Chromosome 6"/>
</dbReference>
<comment type="caution">
    <text evidence="2">The sequence shown here is derived from an EMBL/GenBank/DDBJ whole genome shotgun (WGS) entry which is preliminary data.</text>
</comment>
<dbReference type="InterPro" id="IPR005379">
    <property type="entry name" value="FDM1-5/IDN2_XH"/>
</dbReference>
<accession>A0AAD7PRT9</accession>
<dbReference type="AlphaFoldDB" id="A0AAD7PRT9"/>
<evidence type="ECO:0000313" key="2">
    <source>
        <dbReference type="EMBL" id="KAJ7964530.1"/>
    </source>
</evidence>
<dbReference type="Pfam" id="PF03469">
    <property type="entry name" value="XH"/>
    <property type="match status" value="1"/>
</dbReference>
<keyword evidence="3" id="KW-1185">Reference proteome</keyword>
<evidence type="ECO:0000313" key="3">
    <source>
        <dbReference type="Proteomes" id="UP001163823"/>
    </source>
</evidence>
<dbReference type="KEGG" id="qsa:O6P43_014330"/>
<dbReference type="InterPro" id="IPR045177">
    <property type="entry name" value="FDM1-5/IDN2"/>
</dbReference>
<sequence>MQCWHPFKNDMVNCKEIINDDDEELQELRKEYGEVVYMAVTTALLELNEYNGSGRYAVPEIWNWKEERRANLKEIIQYIIRQLKAHKRKRK</sequence>
<dbReference type="GO" id="GO:0080188">
    <property type="term" value="P:gene silencing by siRNA-directed DNA methylation"/>
    <property type="evidence" value="ECO:0007669"/>
    <property type="project" value="InterPro"/>
</dbReference>
<reference evidence="2" key="1">
    <citation type="journal article" date="2023" name="Science">
        <title>Elucidation of the pathway for biosynthesis of saponin adjuvants from the soapbark tree.</title>
        <authorList>
            <person name="Reed J."/>
            <person name="Orme A."/>
            <person name="El-Demerdash A."/>
            <person name="Owen C."/>
            <person name="Martin L.B.B."/>
            <person name="Misra R.C."/>
            <person name="Kikuchi S."/>
            <person name="Rejzek M."/>
            <person name="Martin A.C."/>
            <person name="Harkess A."/>
            <person name="Leebens-Mack J."/>
            <person name="Louveau T."/>
            <person name="Stephenson M.J."/>
            <person name="Osbourn A."/>
        </authorList>
    </citation>
    <scope>NUCLEOTIDE SEQUENCE</scope>
    <source>
        <strain evidence="2">S10</strain>
    </source>
</reference>
<feature type="domain" description="Factor of DNA methylation 1-5/IDN2" evidence="1">
    <location>
        <begin position="3"/>
        <end position="89"/>
    </location>
</feature>
<gene>
    <name evidence="2" type="ORF">O6P43_014330</name>
</gene>
<dbReference type="PANTHER" id="PTHR21596">
    <property type="entry name" value="RIBONUCLEASE P SUBUNIT P38"/>
    <property type="match status" value="1"/>
</dbReference>
<evidence type="ECO:0000259" key="1">
    <source>
        <dbReference type="Pfam" id="PF03469"/>
    </source>
</evidence>
<proteinExistence type="predicted"/>